<evidence type="ECO:0000256" key="4">
    <source>
        <dbReference type="ARBA" id="ARBA00022737"/>
    </source>
</evidence>
<dbReference type="Gene3D" id="3.40.50.300">
    <property type="entry name" value="P-loop containing nucleotide triphosphate hydrolases"/>
    <property type="match status" value="2"/>
</dbReference>
<dbReference type="GO" id="GO:0005524">
    <property type="term" value="F:ATP binding"/>
    <property type="evidence" value="ECO:0007669"/>
    <property type="project" value="UniProtKB-KW"/>
</dbReference>
<dbReference type="InterPro" id="IPR013525">
    <property type="entry name" value="ABC2_TM"/>
</dbReference>
<keyword evidence="3 13" id="KW-0812">Transmembrane</keyword>
<dbReference type="InterPro" id="IPR026082">
    <property type="entry name" value="ABCA"/>
</dbReference>
<feature type="transmembrane region" description="Helical" evidence="13">
    <location>
        <begin position="3287"/>
        <end position="3309"/>
    </location>
</feature>
<feature type="transmembrane region" description="Helical" evidence="13">
    <location>
        <begin position="4161"/>
        <end position="4186"/>
    </location>
</feature>
<dbReference type="EMBL" id="JAINUG010000107">
    <property type="protein sequence ID" value="KAJ8396359.1"/>
    <property type="molecule type" value="Genomic_DNA"/>
</dbReference>
<dbReference type="InterPro" id="IPR017871">
    <property type="entry name" value="ABC_transporter-like_CS"/>
</dbReference>
<evidence type="ECO:0000259" key="14">
    <source>
        <dbReference type="PROSITE" id="PS50893"/>
    </source>
</evidence>
<evidence type="ECO:0000313" key="16">
    <source>
        <dbReference type="Proteomes" id="UP001221898"/>
    </source>
</evidence>
<dbReference type="PANTHER" id="PTHR19229:SF29">
    <property type="entry name" value="GLUCOSYLCERAMIDE TRANSPORTER ABCA12"/>
    <property type="match status" value="1"/>
</dbReference>
<dbReference type="FunFam" id="3.40.50.300:FF:000298">
    <property type="entry name" value="ATP-binding cassette sub-family A member 12"/>
    <property type="match status" value="1"/>
</dbReference>
<evidence type="ECO:0000256" key="6">
    <source>
        <dbReference type="ARBA" id="ARBA00022840"/>
    </source>
</evidence>
<protein>
    <recommendedName>
        <fullName evidence="14">ABC transporter domain-containing protein</fullName>
    </recommendedName>
</protein>
<gene>
    <name evidence="15" type="ORF">AAFF_G00019360</name>
</gene>
<evidence type="ECO:0000256" key="12">
    <source>
        <dbReference type="SAM" id="MobiDB-lite"/>
    </source>
</evidence>
<dbReference type="Pfam" id="PF12698">
    <property type="entry name" value="ABC2_membrane_3"/>
    <property type="match status" value="2"/>
</dbReference>
<dbReference type="PANTHER" id="PTHR19229">
    <property type="entry name" value="ATP-BINDING CASSETTE TRANSPORTER SUBFAMILY A ABCA"/>
    <property type="match status" value="1"/>
</dbReference>
<feature type="transmembrane region" description="Helical" evidence="13">
    <location>
        <begin position="3426"/>
        <end position="3447"/>
    </location>
</feature>
<feature type="transmembrane region" description="Helical" evidence="13">
    <location>
        <begin position="4362"/>
        <end position="4384"/>
    </location>
</feature>
<feature type="domain" description="ABC transporter" evidence="14">
    <location>
        <begin position="4433"/>
        <end position="4671"/>
    </location>
</feature>
<feature type="transmembrane region" description="Helical" evidence="13">
    <location>
        <begin position="4206"/>
        <end position="4232"/>
    </location>
</feature>
<dbReference type="InterPro" id="IPR003439">
    <property type="entry name" value="ABC_transporter-like_ATP-bd"/>
</dbReference>
<dbReference type="GO" id="GO:0016887">
    <property type="term" value="F:ATP hydrolysis activity"/>
    <property type="evidence" value="ECO:0007669"/>
    <property type="project" value="InterPro"/>
</dbReference>
<feature type="transmembrane region" description="Helical" evidence="13">
    <location>
        <begin position="4313"/>
        <end position="4334"/>
    </location>
</feature>
<evidence type="ECO:0000256" key="11">
    <source>
        <dbReference type="ARBA" id="ARBA00023329"/>
    </source>
</evidence>
<comment type="subcellular location">
    <subcellularLocation>
        <location evidence="1">Cytoplasmic vesicle membrane</location>
        <topology evidence="1">Multi-pass membrane protein</topology>
    </subcellularLocation>
</comment>
<evidence type="ECO:0000256" key="5">
    <source>
        <dbReference type="ARBA" id="ARBA00022741"/>
    </source>
</evidence>
<dbReference type="GO" id="GO:0140359">
    <property type="term" value="F:ABC-type transporter activity"/>
    <property type="evidence" value="ECO:0007669"/>
    <property type="project" value="InterPro"/>
</dbReference>
<keyword evidence="16" id="KW-1185">Reference proteome</keyword>
<feature type="region of interest" description="Disordered" evidence="12">
    <location>
        <begin position="3864"/>
        <end position="3885"/>
    </location>
</feature>
<dbReference type="Proteomes" id="UP001221898">
    <property type="component" value="Unassembled WGS sequence"/>
</dbReference>
<dbReference type="SMART" id="SM00382">
    <property type="entry name" value="AAA"/>
    <property type="match status" value="2"/>
</dbReference>
<keyword evidence="6" id="KW-0067">ATP-binding</keyword>
<dbReference type="GO" id="GO:0005319">
    <property type="term" value="F:lipid transporter activity"/>
    <property type="evidence" value="ECO:0007669"/>
    <property type="project" value="TreeGrafter"/>
</dbReference>
<proteinExistence type="predicted"/>
<dbReference type="InterPro" id="IPR056264">
    <property type="entry name" value="R2_ABCA1-4-like"/>
</dbReference>
<dbReference type="SUPFAM" id="SSF52540">
    <property type="entry name" value="P-loop containing nucleoside triphosphate hydrolases"/>
    <property type="match status" value="2"/>
</dbReference>
<keyword evidence="5" id="KW-0547">Nucleotide-binding</keyword>
<keyword evidence="2" id="KW-0813">Transport</keyword>
<sequence length="4777" mass="529941">MPNKTLLMETLNTTFLENQEVLNAMLESMNLLKRSVCNVSLSILEVSPHSSIDPFTFGLITFCKTNDTFLEVFLVTLNQAIMELLLNNPVELLNSVGETVLVFDQLQLQNPLWEAILALPRLFLPGTVDEKLMEALFLLNNIKRTLTSTQDSFPHVPITVANPALDEVIGFLHYISNWPGKGVYIHVRDVIMMPPNISLSITEAAVINQIKVPLDKAAVLMDYRSFHFYVCASVPSCGEGLHRLFGWISQDQVIQQVVQAWSRHVASSDVGFVTQTLNRLLGPGSQSGSDPPSVTLRNGSVQPQDLGEQLFLDVGSVALDLLRGLPGWSFVHTALMAGHTSMELVTQILETQQEQMQYVLSDAHLIQQTLWSLMRNESLANIWAGRIVESVMETTMKVLLYPGPVACKDLLAPWAWLPNLTSTPPQLWEAILCPTNDSRLVDSLLAQWAPVVLKVHRLMGVVDGTEMFTVTIPMLLSDWQKLASAFVHFSNFQVGFFDTWGENDWAAWAPHPNNITVDWFGLFIRRGLGTMMTVGSQMEKCPTWPGMETYFHIAYWIMTFQPNVTAPPNCTVDMATMVPLCHTGFTWEKFIPLAASLMSDVSTRPMELVRCVQGSLAFLQGVYGEFAIGTAMNLLSSPELLPGDESIQGLLGKLIQLLEKDMQLFSNISPQEQFDSQLSLSILGEALEALGLRPLQALWTEGPLNASEAINAITQAAQNNQHLLSGLGLPENLTDPSVAELEALVFRWLSVEGRLSLPLSLGMAETLLTYSASLSPVDLEYLKAALHPLTNQSARGVSELVLQAMQVLKQVMEAQGDPSVVILGYLRQLQDFLTSALQLNSYVRPLKPNGISIAQINDLRPIALETIQLLQGLNGTVDVAALDTLLRHLGGFLPPVLHPNYNELVNQTHILIGQLSSCKAAGFDCIANVSHALRILTQAAEALLQTTNGSVALELIPDYKPQLSGQGDLPLIVTVDLLSLLMLWSNNTNASSPQQSLEKTATQTIHFLQQILSTPNISLASLQEALRLSNLSLGELDIVAKAAGSANASVLLADLMGIIDVQQCFQTRPKNVSLHVVLPNLAEADCAMELITRTTGFLQALNMPQETQQMYMALHYWIKFWASEGMGKGDLGALMSKPGENQLATSVNALTSLLGSIGENLRNLLPEFWPQIKKEIQVLEGLLHLANETFPFNTINSTNLGEQVYFHTIYMEITEYYLRALQDVASHNNVSVLFYPMIRMVELQLAYQLSQTQFTIFVVKGAEDLIQSVQLPLNGMDLSKIGHFVIDIILADLQLLKENFEIQRDYYVHLNQTAPDFSFLEEIDAQVMKCLNLTRDWLRDTHLTSAIANILQWDAGSMNLTTPGTDINRLLDTLAPLLPVEQQAFLTLVGNVSQALNHALLVASQEGGVQSDDFVGAIVDAVRTILVNVSTETGPLLDSVITDALNVLRGSLQLIVYPEMSYMQAGKLTVEVLEHSEGLIQAVVPPVAAPVLLKMTQALIVYLEATSEPDGQDTWNQIITKELQLFLPPNTSAEAYVLEVLDSLSHLIPGGQEWGVVLQSTQSLSDLVPVLLQVITLEADQHTWERAERVLGALLSASKGTPAYETVAIAIALMKETTTDLVLNLRAETELIRSLQKPLSALMSDIAQAINSSNVDITSALDLVPASVLHTIELIQQAEETGKAFECGEVLKAWAEVAEAARISEASLGMWCNDSLLSVIDRYISSYEGSAEYNITGVGLEMTPVNVTAAMIVTELQSVYSAMLDHCLASENFTDELTSHFLHLNPLPPPSQEDVNDWIIHVLSEQLYQSSLALPIVINSILEDSVAVLPWMQPYLQALQMTINFTLQNSLLQENSSVTPNFLGQALQIFLTGLNWTGDSLQQITSGAVFLSTNGRFVDKVLKDAIREMIRLKLLGDWPMAYGIMEQLLGVEATGLVLEKAFELNEWWGSTKTSGMEFMSEAMAELFDIVRAVLSALMQLNVPLPSYSNISVDLAGNLLSMVRQMTSTSDIFAPIDAYLAQLQEYIAKGKTLNDMLNRSSTRVRRAAGREPIDDFLDLFEIDYQALMEALSAPPTTADVMETIHVFFANRNLAVVLKGLSMEMGCPNQDETIDTALRILSHITVSGQWQKYFEMFMQISQEGWNAGDLGKMEKLVESLSTIIDVAIVLSRQPSLDIAQKVEHMVNELSPIVSRIVHSQQGNHTDIAIQFFTAFNSILNENLEDAKDINSQVSAIFHNLIISVSEQEVQTSLAPYMIALDQTAAAFATFLPIEDEMYFSSSAQMIKGFAMLVYYPRNMEKLLLSTSMISGSLNQILTAAGETKPSKRAPALLSALSGVSSAAEIPDVFFNISKEVTISLLTTLNVTESPGSLSTSASGLVHILFTVSDLVSRSLWTSLAMDPSAICLPYILQPLHQVVIQLSPLLPPEGRHYLNASLHVLETMAIAFNLNQTSLDIVGVTSAFTVSVQSLLAIVPFPAFQATGNIIGDLQQTLQKVLVILSSDRGPLDQAASVTQLFLHNIHSMLALAINSTEAQVFQIVLEAAKMNIGHLLTMNATNWMEKLPYVLTDIGYRIPDGYPFAPLIKNLLKSLDSDSQGLPLLLQTGQTISEILTTDWMSKEFTPLVDHLLIQVCELEGMSSVKELYRALPISPGVLCSMGIPTVQALHMLTSSVLKDGAASMKPLSEMLFETFVGDPRNYHINSNWMSVLSENLGFNVTTLKSLNFSVNPLGQATVSYLLRNKTAFVIDVLALTSIPPEVLNLLLDIVLPDNNLQLLAWLADMRHCSDPSILTLNQTEELLFLVFCSLDPHEWYNFLVLVTRYVNVENIIYRLMLSNDMQSLVGLMLQMLKFLTEMMGKLLPAIDRLQEYLLSIKDLNLVSNGEFRGLVDGQRSSISSKATFTTIARAMCANGMLSLFGIAKLPIMADSDPSTQGDPKIEELIDKFNIPRDATPFCMNFYLDMVNTTGGAIAWAFLKPMLLGRVLYTPDTPLTRDIIKKSNATLQQFADLKLYAQEWLQSSGYVMDSAKLLEKTLPMLQNALRNQFVQNFIQMQTDINVPQMQETLSSFSNMSTLLEKNKHIVQQITTLSSLMLNLSSCVNFHRFQGINSTEELNILGENLTRTRDLYASIIFELPKGDPSTPSRRRRDASGSPLPPKVKYTIRMSIENVMRTDRSRNPFWVKGAYISPLKTQRYNRGFVYLQESIDRAIIETQLGRRVEEPAVQLQAFPYPCYFKDEYLNSISFAFPLVLMIAWVLFIANFVKKLVHERELRLHEYMKMMGVNPMSHFFAWFLESAAFLVVTIIILTIILKGGRVLPNSDGFLLFLYLCDYGLSILAISFLVSSFFDKTNIAGLSGSLIYVICFFPFIVVMSLESTLSFAVKSALSLFAPTCFSYASQYISRYEGQGEGIQWSNSYLSPLANDTSSFGWLCWLLLIDSIIYFLIGMYIRMVFPGNYGIAAPWYFPVMPSFWADLCCGKESQEKGRGLLFTNIMQKKQVIFPDDKDQATCGFPSEDEDEFHGLPVGVALHGLTKMYGSRAAIQNLNISFYEGHVTALLGHNGAGKTTTMSLLTGLFGPSSGSIEVYGRDMQTYIEEVRKELGVCMQYDVHFDHLTTKEHLELYGQIKAPHWTRKELNEQVRKILHETGMYAHRHKRVGTLSGGMKRKLSISIAFIGGSRLVVLDEPTTGVDPCSRRSIWDIVIQHKKDRTIILSTHHLDEAEVLSDRIAFLERGGLKCCGSPFYLKDKLAQGYNLTLTKKIQTPDSDVRFEGEEVKAFIQSHLPEAHLKEGDVGDVCYSLPPFSSHNAEGYRTLLTGLDQNLDALQLGCYGISDTTLEEVFLQLTKDETESEGERTWPGADSVVDLSASRDSLPEEPTGSSFGDKDTLTGSSTVRGLALVGQQVTAMLIKRVHHSRRDWKGLLSQVLLPVLFVIAAMGLGSIRSDLQNFPKLEISPALYRAGQQYSFFSNQNANSSTLVDTMMSSPGLDNMCMDGGDNPVCLRSGRTSDNVWKSSGNDSVPFTPCKCAEDEQVCSSSNYQPPHKKAPSSQMIYNLTGINIESYLLATANKFVRDRYGGFAFGKPLPVDLKMDLMDVPMNRTLSKVWYNPEGHHTMPAYLNSLNNFILRSNLPADKDPRTYAISVSSHPYPGQVQQEDAMVRGLVNILVALCFLTGYSIMTASFVIYEVQEHHSGSKRLQHISGIGEPFYWAINFFFDMALYMIPVAFSIAMVAAFQLPAFTNQQNLGAVSLLLVLFGFSTFPWMYVLSEAFKDTEMAFISYVCINLFISVNTIISTSVVYFLGQLNRHEESIQEVYRILSYVFLIFPQFCFGNGLMELARVDMQVQILSSFGVDAYKDPFGMDVLGWMFLSMFLQGTVVFTVRLLMNKWLIRKIRRLICRKKMVPEVGFRKEEEDEDVVAENKRVASGGASADLLQVNQLTKVYQHLRRKVQAVKRLSVGIPAGECFGLLGVNGAGKTTTFKMLTGDISPTDGMAQIRDLDGRMVDIVDCRTEGIQIGYCPQVDALDDLLTGEEHLYFYSRIRGISRREMGGVVNYLLRKLELTSHRHNTSLSYSCGTRRKLSTALALIGHPQILLLDEPSSGMDPRSKRHLWKIISEEVKGKCAVVLTSHSMEECEALCTRLAIMVKGQFRCLGSLQHIKNRFGSGFTVKMYLAVASGDVDTITDFMQLNFPSTYLKDQHSAMVEYHVPVAPGGVADIFHQLESNKTALQIKHFSVCQTTLDEVFINFAMGKVGMETIPIHSDGSDSDSLDSTDAVNT</sequence>
<feature type="domain" description="ABC transporter" evidence="14">
    <location>
        <begin position="3525"/>
        <end position="3756"/>
    </location>
</feature>
<dbReference type="Pfam" id="PF00005">
    <property type="entry name" value="ABC_tran"/>
    <property type="match status" value="2"/>
</dbReference>
<dbReference type="PROSITE" id="PS50893">
    <property type="entry name" value="ABC_TRANSPORTER_2"/>
    <property type="match status" value="2"/>
</dbReference>
<feature type="transmembrane region" description="Helical" evidence="13">
    <location>
        <begin position="3321"/>
        <end position="3345"/>
    </location>
</feature>
<dbReference type="CDD" id="cd03263">
    <property type="entry name" value="ABC_subfamily_A"/>
    <property type="match status" value="2"/>
</dbReference>
<keyword evidence="7" id="KW-1278">Translocase</keyword>
<keyword evidence="9" id="KW-0445">Lipid transport</keyword>
<comment type="caution">
    <text evidence="15">The sequence shown here is derived from an EMBL/GenBank/DDBJ whole genome shotgun (WGS) entry which is preliminary data.</text>
</comment>
<dbReference type="GO" id="GO:0032376">
    <property type="term" value="P:positive regulation of cholesterol transport"/>
    <property type="evidence" value="ECO:0007669"/>
    <property type="project" value="UniProtKB-ARBA"/>
</dbReference>
<evidence type="ECO:0000256" key="1">
    <source>
        <dbReference type="ARBA" id="ARBA00004439"/>
    </source>
</evidence>
<evidence type="ECO:0000256" key="10">
    <source>
        <dbReference type="ARBA" id="ARBA00023136"/>
    </source>
</evidence>
<evidence type="ECO:0000256" key="9">
    <source>
        <dbReference type="ARBA" id="ARBA00023055"/>
    </source>
</evidence>
<keyword evidence="8 13" id="KW-1133">Transmembrane helix</keyword>
<accession>A0AAD7WHM0</accession>
<evidence type="ECO:0000313" key="15">
    <source>
        <dbReference type="EMBL" id="KAJ8396359.1"/>
    </source>
</evidence>
<dbReference type="Pfam" id="PF23321">
    <property type="entry name" value="R1_ABCA1"/>
    <property type="match status" value="1"/>
</dbReference>
<evidence type="ECO:0000256" key="13">
    <source>
        <dbReference type="SAM" id="Phobius"/>
    </source>
</evidence>
<evidence type="ECO:0000256" key="3">
    <source>
        <dbReference type="ARBA" id="ARBA00022692"/>
    </source>
</evidence>
<feature type="region of interest" description="Disordered" evidence="12">
    <location>
        <begin position="3136"/>
        <end position="3155"/>
    </location>
</feature>
<dbReference type="FunFam" id="3.40.50.300:FF:000689">
    <property type="entry name" value="ATP binding cassette subfamily A member 12"/>
    <property type="match status" value="1"/>
</dbReference>
<feature type="transmembrane region" description="Helical" evidence="13">
    <location>
        <begin position="4276"/>
        <end position="4301"/>
    </location>
</feature>
<keyword evidence="10 13" id="KW-0472">Membrane</keyword>
<dbReference type="PROSITE" id="PS00211">
    <property type="entry name" value="ABC_TRANSPORTER_1"/>
    <property type="match status" value="1"/>
</dbReference>
<feature type="transmembrane region" description="Helical" evidence="13">
    <location>
        <begin position="4244"/>
        <end position="4264"/>
    </location>
</feature>
<evidence type="ECO:0000256" key="8">
    <source>
        <dbReference type="ARBA" id="ARBA00022989"/>
    </source>
</evidence>
<evidence type="ECO:0000256" key="7">
    <source>
        <dbReference type="ARBA" id="ARBA00022967"/>
    </source>
</evidence>
<organism evidence="15 16">
    <name type="scientific">Aldrovandia affinis</name>
    <dbReference type="NCBI Taxonomy" id="143900"/>
    <lineage>
        <taxon>Eukaryota</taxon>
        <taxon>Metazoa</taxon>
        <taxon>Chordata</taxon>
        <taxon>Craniata</taxon>
        <taxon>Vertebrata</taxon>
        <taxon>Euteleostomi</taxon>
        <taxon>Actinopterygii</taxon>
        <taxon>Neopterygii</taxon>
        <taxon>Teleostei</taxon>
        <taxon>Notacanthiformes</taxon>
        <taxon>Halosauridae</taxon>
        <taxon>Aldrovandia</taxon>
    </lineage>
</organism>
<dbReference type="InterPro" id="IPR027417">
    <property type="entry name" value="P-loop_NTPase"/>
</dbReference>
<keyword evidence="4" id="KW-0677">Repeat</keyword>
<name>A0AAD7WHM0_9TELE</name>
<keyword evidence="11" id="KW-0968">Cytoplasmic vesicle</keyword>
<feature type="transmembrane region" description="Helical" evidence="13">
    <location>
        <begin position="3357"/>
        <end position="3380"/>
    </location>
</feature>
<dbReference type="InterPro" id="IPR003593">
    <property type="entry name" value="AAA+_ATPase"/>
</dbReference>
<feature type="transmembrane region" description="Helical" evidence="13">
    <location>
        <begin position="3237"/>
        <end position="3261"/>
    </location>
</feature>
<dbReference type="GO" id="GO:0030659">
    <property type="term" value="C:cytoplasmic vesicle membrane"/>
    <property type="evidence" value="ECO:0007669"/>
    <property type="project" value="UniProtKB-SubCell"/>
</dbReference>
<evidence type="ECO:0000256" key="2">
    <source>
        <dbReference type="ARBA" id="ARBA00022448"/>
    </source>
</evidence>
<reference evidence="15" key="1">
    <citation type="journal article" date="2023" name="Science">
        <title>Genome structures resolve the early diversification of teleost fishes.</title>
        <authorList>
            <person name="Parey E."/>
            <person name="Louis A."/>
            <person name="Montfort J."/>
            <person name="Bouchez O."/>
            <person name="Roques C."/>
            <person name="Iampietro C."/>
            <person name="Lluch J."/>
            <person name="Castinel A."/>
            <person name="Donnadieu C."/>
            <person name="Desvignes T."/>
            <person name="Floi Bucao C."/>
            <person name="Jouanno E."/>
            <person name="Wen M."/>
            <person name="Mejri S."/>
            <person name="Dirks R."/>
            <person name="Jansen H."/>
            <person name="Henkel C."/>
            <person name="Chen W.J."/>
            <person name="Zahm M."/>
            <person name="Cabau C."/>
            <person name="Klopp C."/>
            <person name="Thompson A.W."/>
            <person name="Robinson-Rechavi M."/>
            <person name="Braasch I."/>
            <person name="Lecointre G."/>
            <person name="Bobe J."/>
            <person name="Postlethwait J.H."/>
            <person name="Berthelot C."/>
            <person name="Roest Crollius H."/>
            <person name="Guiguen Y."/>
        </authorList>
    </citation>
    <scope>NUCLEOTIDE SEQUENCE</scope>
    <source>
        <strain evidence="15">NC1722</strain>
    </source>
</reference>